<dbReference type="PROSITE" id="PS50198">
    <property type="entry name" value="PPIC_PPIASE_2"/>
    <property type="match status" value="1"/>
</dbReference>
<dbReference type="InterPro" id="IPR046357">
    <property type="entry name" value="PPIase_dom_sf"/>
</dbReference>
<evidence type="ECO:0000256" key="6">
    <source>
        <dbReference type="ARBA" id="ARBA00022989"/>
    </source>
</evidence>
<evidence type="ECO:0000256" key="2">
    <source>
        <dbReference type="ARBA" id="ARBA00018370"/>
    </source>
</evidence>
<comment type="caution">
    <text evidence="17">The sequence shown here is derived from an EMBL/GenBank/DDBJ whole genome shotgun (WGS) entry which is preliminary data.</text>
</comment>
<keyword evidence="4" id="KW-0997">Cell inner membrane</keyword>
<evidence type="ECO:0000256" key="14">
    <source>
        <dbReference type="PROSITE-ProRule" id="PRU00278"/>
    </source>
</evidence>
<evidence type="ECO:0000256" key="7">
    <source>
        <dbReference type="ARBA" id="ARBA00023136"/>
    </source>
</evidence>
<dbReference type="GO" id="GO:0003755">
    <property type="term" value="F:peptidyl-prolyl cis-trans isomerase activity"/>
    <property type="evidence" value="ECO:0007669"/>
    <property type="project" value="UniProtKB-KW"/>
</dbReference>
<evidence type="ECO:0000256" key="1">
    <source>
        <dbReference type="ARBA" id="ARBA00004382"/>
    </source>
</evidence>
<dbReference type="GO" id="GO:0005886">
    <property type="term" value="C:plasma membrane"/>
    <property type="evidence" value="ECO:0007669"/>
    <property type="project" value="UniProtKB-SubCell"/>
</dbReference>
<dbReference type="PANTHER" id="PTHR47529:SF1">
    <property type="entry name" value="PERIPLASMIC CHAPERONE PPID"/>
    <property type="match status" value="1"/>
</dbReference>
<keyword evidence="6 15" id="KW-1133">Transmembrane helix</keyword>
<keyword evidence="5 15" id="KW-0812">Transmembrane</keyword>
<keyword evidence="14" id="KW-0697">Rotamase</keyword>
<dbReference type="InterPro" id="IPR000297">
    <property type="entry name" value="PPIase_PpiC"/>
</dbReference>
<protein>
    <recommendedName>
        <fullName evidence="2">Parvulin-like PPIase</fullName>
    </recommendedName>
    <alternativeName>
        <fullName evidence="9">Peptidyl-prolyl cis-trans isomerase plp</fullName>
    </alternativeName>
    <alternativeName>
        <fullName evidence="12">Periplasmic chaperone PpiD</fullName>
    </alternativeName>
    <alternativeName>
        <fullName evidence="13">Periplasmic folding chaperone</fullName>
    </alternativeName>
    <alternativeName>
        <fullName evidence="10">Rotamase plp</fullName>
    </alternativeName>
</protein>
<evidence type="ECO:0000256" key="13">
    <source>
        <dbReference type="ARBA" id="ARBA00042775"/>
    </source>
</evidence>
<evidence type="ECO:0000259" key="16">
    <source>
        <dbReference type="PROSITE" id="PS50198"/>
    </source>
</evidence>
<keyword evidence="8" id="KW-0143">Chaperone</keyword>
<accession>A0A2P7QPC4</accession>
<evidence type="ECO:0000256" key="11">
    <source>
        <dbReference type="ARBA" id="ARBA00038408"/>
    </source>
</evidence>
<dbReference type="RefSeq" id="WP_106513702.1">
    <property type="nucleotide sequence ID" value="NZ_PXYI01000004.1"/>
</dbReference>
<evidence type="ECO:0000256" key="3">
    <source>
        <dbReference type="ARBA" id="ARBA00022475"/>
    </source>
</evidence>
<gene>
    <name evidence="17" type="ORF">C7I55_14640</name>
</gene>
<keyword evidence="7 15" id="KW-0472">Membrane</keyword>
<keyword evidence="14" id="KW-0413">Isomerase</keyword>
<evidence type="ECO:0000256" key="4">
    <source>
        <dbReference type="ARBA" id="ARBA00022519"/>
    </source>
</evidence>
<keyword evidence="3" id="KW-1003">Cell membrane</keyword>
<dbReference type="Pfam" id="PF13624">
    <property type="entry name" value="SurA_N_3"/>
    <property type="match status" value="1"/>
</dbReference>
<evidence type="ECO:0000256" key="10">
    <source>
        <dbReference type="ARBA" id="ARBA00031484"/>
    </source>
</evidence>
<evidence type="ECO:0000313" key="18">
    <source>
        <dbReference type="Proteomes" id="UP000241167"/>
    </source>
</evidence>
<dbReference type="Gene3D" id="3.10.50.40">
    <property type="match status" value="1"/>
</dbReference>
<evidence type="ECO:0000256" key="8">
    <source>
        <dbReference type="ARBA" id="ARBA00023186"/>
    </source>
</evidence>
<comment type="similarity">
    <text evidence="11">Belongs to the PpiD chaperone family.</text>
</comment>
<feature type="transmembrane region" description="Helical" evidence="15">
    <location>
        <begin position="21"/>
        <end position="42"/>
    </location>
</feature>
<dbReference type="Pfam" id="PF13145">
    <property type="entry name" value="Rotamase_2"/>
    <property type="match status" value="1"/>
</dbReference>
<dbReference type="InterPro" id="IPR027304">
    <property type="entry name" value="Trigger_fact/SurA_dom_sf"/>
</dbReference>
<dbReference type="Proteomes" id="UP000241167">
    <property type="component" value="Unassembled WGS sequence"/>
</dbReference>
<dbReference type="SUPFAM" id="SSF54534">
    <property type="entry name" value="FKBP-like"/>
    <property type="match status" value="1"/>
</dbReference>
<evidence type="ECO:0000256" key="9">
    <source>
        <dbReference type="ARBA" id="ARBA00030642"/>
    </source>
</evidence>
<dbReference type="AlphaFoldDB" id="A0A2P7QPC4"/>
<evidence type="ECO:0000313" key="17">
    <source>
        <dbReference type="EMBL" id="PSJ39807.1"/>
    </source>
</evidence>
<dbReference type="Gene3D" id="1.10.4030.10">
    <property type="entry name" value="Porin chaperone SurA, peptide-binding domain"/>
    <property type="match status" value="1"/>
</dbReference>
<name>A0A2P7QPC4_9SPHN</name>
<evidence type="ECO:0000256" key="5">
    <source>
        <dbReference type="ARBA" id="ARBA00022692"/>
    </source>
</evidence>
<evidence type="ECO:0000256" key="12">
    <source>
        <dbReference type="ARBA" id="ARBA00040743"/>
    </source>
</evidence>
<sequence>MTCRKTSFQGNKMLSFFRRGPVAKLMLLVLGIGIFAIVITGFGTGGGGLGGIDTAGSGGAIASVDGEKLTAADVTQVTQQELARFRQQQPDLDLTAFLRQGSLEIIVDQMIDMAAITAFGEDMGLVATRAMVEREIQRDPRFRNLAGQFDNATFQRFLQSEKVSEQKYRDDVANRLIQRQLVAPAAGSVFVPQGFAAQYASLLLEKRSGLVGAVPAAAMGPGREPTDAEVATFYQQNIGRYTIPERRTIRYALFGRETVAAATKPTDAEIQAAYKRDQATYGARETRSLSQVVLPDEASARSLAQKIAAGTAFDAAALQAGFGAGDIAVGEQSRDAYARISAPNVANAVFGAAEGATVGPLRSPLGWHVVRVDQVKAVAGRPFEAVRAEIAAKLEQEKSVAALGDLAGRIETAISEGANFQEIAQREKLSVQETPPVTGSGAAPGAAQWQPTPELQPLLRTAFEVEANAEPVVEAITPNERFAMMIVTNVVPAAAPPVAQIRDRVKADLIARRANDRARAIATALLSKINAGTSPAQAFAEAQVKLPGVQPVTAARIDIARQGQQVPPPLAMLFSLPRGKAKLIPAPNGAGWFVVYLDKIVPGDASKEAALIASVKNQFSEVVGNEYVDQLSAAVRARTKVKRNEEAVQALKKQLTGGGQ</sequence>
<dbReference type="PANTHER" id="PTHR47529">
    <property type="entry name" value="PEPTIDYL-PROLYL CIS-TRANS ISOMERASE D"/>
    <property type="match status" value="1"/>
</dbReference>
<reference evidence="17 18" key="1">
    <citation type="submission" date="2018-03" db="EMBL/GenBank/DDBJ databases">
        <title>The draft genome of Sphingosinicella sp. GL-C-18.</title>
        <authorList>
            <person name="Liu L."/>
            <person name="Li L."/>
            <person name="Liang L."/>
            <person name="Zhang X."/>
            <person name="Wang T."/>
        </authorList>
    </citation>
    <scope>NUCLEOTIDE SEQUENCE [LARGE SCALE GENOMIC DNA]</scope>
    <source>
        <strain evidence="17 18">GL-C-18</strain>
    </source>
</reference>
<feature type="domain" description="PpiC" evidence="16">
    <location>
        <begin position="284"/>
        <end position="374"/>
    </location>
</feature>
<keyword evidence="18" id="KW-1185">Reference proteome</keyword>
<comment type="subcellular location">
    <subcellularLocation>
        <location evidence="1">Cell inner membrane</location>
        <topology evidence="1">Single-pass type II membrane protein</topology>
        <orientation evidence="1">Periplasmic side</orientation>
    </subcellularLocation>
</comment>
<evidence type="ECO:0000256" key="15">
    <source>
        <dbReference type="SAM" id="Phobius"/>
    </source>
</evidence>
<dbReference type="InterPro" id="IPR052029">
    <property type="entry name" value="PpiD_chaperone"/>
</dbReference>
<organism evidence="17 18">
    <name type="scientific">Allosphingosinicella deserti</name>
    <dbReference type="NCBI Taxonomy" id="2116704"/>
    <lineage>
        <taxon>Bacteria</taxon>
        <taxon>Pseudomonadati</taxon>
        <taxon>Pseudomonadota</taxon>
        <taxon>Alphaproteobacteria</taxon>
        <taxon>Sphingomonadales</taxon>
        <taxon>Sphingomonadaceae</taxon>
        <taxon>Allosphingosinicella</taxon>
    </lineage>
</organism>
<dbReference type="SUPFAM" id="SSF109998">
    <property type="entry name" value="Triger factor/SurA peptide-binding domain-like"/>
    <property type="match status" value="1"/>
</dbReference>
<proteinExistence type="inferred from homology"/>
<dbReference type="EMBL" id="PXYI01000004">
    <property type="protein sequence ID" value="PSJ39807.1"/>
    <property type="molecule type" value="Genomic_DNA"/>
</dbReference>